<dbReference type="EMBL" id="CP001087">
    <property type="protein sequence ID" value="ACN13138.1"/>
    <property type="molecule type" value="Genomic_DNA"/>
</dbReference>
<accession>C0QDA0</accession>
<dbReference type="PANTHER" id="PTHR37023">
    <property type="entry name" value="TRANSPOSASE"/>
    <property type="match status" value="1"/>
</dbReference>
<evidence type="ECO:0000259" key="2">
    <source>
        <dbReference type="Pfam" id="PF14319"/>
    </source>
</evidence>
<reference evidence="3 4" key="1">
    <citation type="journal article" date="2009" name="Environ. Microbiol.">
        <title>Genome sequence of Desulfobacterium autotrophicum HRM2, a marine sulfate reducer oxidizing organic carbon completely to carbon dioxide.</title>
        <authorList>
            <person name="Strittmatter A.W."/>
            <person name="Liesegang H."/>
            <person name="Rabus R."/>
            <person name="Decker I."/>
            <person name="Amann J."/>
            <person name="Andres S."/>
            <person name="Henne A."/>
            <person name="Fricke W.F."/>
            <person name="Martinez-Arias R."/>
            <person name="Bartels D."/>
            <person name="Goesmann A."/>
            <person name="Krause L."/>
            <person name="Puehler A."/>
            <person name="Klenk H.P."/>
            <person name="Richter M."/>
            <person name="Schuler M."/>
            <person name="Gloeckner F.O."/>
            <person name="Meyerdierks A."/>
            <person name="Gottschalk G."/>
            <person name="Amann R."/>
        </authorList>
    </citation>
    <scope>NUCLEOTIDE SEQUENCE [LARGE SCALE GENOMIC DNA]</scope>
    <source>
        <strain evidence="4">ATCC 43914 / DSM 3382 / HRM2</strain>
    </source>
</reference>
<dbReference type="Proteomes" id="UP000000442">
    <property type="component" value="Chromosome"/>
</dbReference>
<feature type="domain" description="Transposase zinc-binding" evidence="2">
    <location>
        <begin position="7"/>
        <end position="100"/>
    </location>
</feature>
<dbReference type="InterPro" id="IPR007069">
    <property type="entry name" value="Transposase_32"/>
</dbReference>
<dbReference type="AlphaFoldDB" id="C0QDA0"/>
<gene>
    <name evidence="3" type="ordered locus">HRM2_00150</name>
</gene>
<feature type="domain" description="Transposase IS801/IS1294" evidence="1">
    <location>
        <begin position="142"/>
        <end position="303"/>
    </location>
</feature>
<dbReference type="GO" id="GO:0003677">
    <property type="term" value="F:DNA binding"/>
    <property type="evidence" value="ECO:0007669"/>
    <property type="project" value="InterPro"/>
</dbReference>
<keyword evidence="4" id="KW-1185">Reference proteome</keyword>
<dbReference type="InterPro" id="IPR026889">
    <property type="entry name" value="Zn_Tnp"/>
</dbReference>
<dbReference type="PANTHER" id="PTHR37023:SF1">
    <property type="entry name" value="ISSOD25 TRANSPOSASE TNPA_ISSOD25"/>
    <property type="match status" value="1"/>
</dbReference>
<organism evidence="3 4">
    <name type="scientific">Desulforapulum autotrophicum (strain ATCC 43914 / DSM 3382 / VKM B-1955 / HRM2)</name>
    <name type="common">Desulfobacterium autotrophicum</name>
    <dbReference type="NCBI Taxonomy" id="177437"/>
    <lineage>
        <taxon>Bacteria</taxon>
        <taxon>Pseudomonadati</taxon>
        <taxon>Thermodesulfobacteriota</taxon>
        <taxon>Desulfobacteria</taxon>
        <taxon>Desulfobacterales</taxon>
        <taxon>Desulfobacteraceae</taxon>
        <taxon>Desulforapulum</taxon>
    </lineage>
</organism>
<dbReference type="RefSeq" id="WP_012662389.1">
    <property type="nucleotide sequence ID" value="NC_012108.1"/>
</dbReference>
<evidence type="ECO:0000259" key="1">
    <source>
        <dbReference type="Pfam" id="PF04986"/>
    </source>
</evidence>
<dbReference type="GO" id="GO:0004803">
    <property type="term" value="F:transposase activity"/>
    <property type="evidence" value="ECO:0007669"/>
    <property type="project" value="InterPro"/>
</dbReference>
<evidence type="ECO:0000313" key="4">
    <source>
        <dbReference type="Proteomes" id="UP000000442"/>
    </source>
</evidence>
<dbReference type="GO" id="GO:0006313">
    <property type="term" value="P:DNA transposition"/>
    <property type="evidence" value="ECO:0007669"/>
    <property type="project" value="InterPro"/>
</dbReference>
<name>C0QDA0_DESAH</name>
<dbReference type="eggNOG" id="COG0517">
    <property type="taxonomic scope" value="Bacteria"/>
</dbReference>
<dbReference type="KEGG" id="dat:HRM2_00150"/>
<protein>
    <submittedName>
        <fullName evidence="3">Transposase for insertion sequence 801 (Transposase 32 family protein)</fullName>
    </submittedName>
</protein>
<dbReference type="STRING" id="177437.HRM2_00150"/>
<proteinExistence type="predicted"/>
<sequence>MILISTIINKFKHGFLEQYKDSILPSHQKALWAMEQCRQEHGPHMLAQCTDHDCGEKRYIPHSCGHRNCPHCQNHENQQWIENQLDKRLPAEYYLATFTLPRQLRALTWRHQKIVYSLMFDCVQETLKTFTRNDKKLGGAAGFTAILHTHSRELEYHPHIHVVMPAASINMLTRLWKKKAGYLFNERALAKVFRAKMLEALVDQGLKLPGDCPEKWIVHCKNVGNGDKAIIYLGKYLYRGVIQEKDILRCEDGMVTFRYLHAKSKKYKTRTVTGEKFLYLLMLHILPKGFRRIRCYGFLHPCSKKLIKLLQLILRVIPFRMLASRQKKRPAITCPICGAKMKIIQTQILLPLVA</sequence>
<dbReference type="HOGENOM" id="CLU_038153_1_0_7"/>
<dbReference type="Pfam" id="PF04986">
    <property type="entry name" value="Y2_Tnp"/>
    <property type="match status" value="1"/>
</dbReference>
<evidence type="ECO:0000313" key="3">
    <source>
        <dbReference type="EMBL" id="ACN13138.1"/>
    </source>
</evidence>
<dbReference type="Pfam" id="PF14319">
    <property type="entry name" value="Zn_Tnp_IS91"/>
    <property type="match status" value="1"/>
</dbReference>